<reference evidence="5" key="1">
    <citation type="submission" date="2017-06" db="EMBL/GenBank/DDBJ databases">
        <title>Capnocytophaga spp. assemblies.</title>
        <authorList>
            <person name="Gulvik C.A."/>
        </authorList>
    </citation>
    <scope>NUCLEOTIDE SEQUENCE [LARGE SCALE GENOMIC DNA]</scope>
    <source>
        <strain evidence="5">H1496</strain>
    </source>
</reference>
<evidence type="ECO:0000256" key="3">
    <source>
        <dbReference type="ARBA" id="ARBA00023237"/>
    </source>
</evidence>
<dbReference type="RefSeq" id="WP_002670227.1">
    <property type="nucleotide sequence ID" value="NZ_CP022386.1"/>
</dbReference>
<dbReference type="OrthoDB" id="9759247at2"/>
<dbReference type="GO" id="GO:0009279">
    <property type="term" value="C:cell outer membrane"/>
    <property type="evidence" value="ECO:0007669"/>
    <property type="project" value="UniProtKB-SubCell"/>
</dbReference>
<dbReference type="EMBL" id="CP022386">
    <property type="protein sequence ID" value="ATA85828.1"/>
    <property type="molecule type" value="Genomic_DNA"/>
</dbReference>
<dbReference type="InterPro" id="IPR036942">
    <property type="entry name" value="Beta-barrel_TonB_sf"/>
</dbReference>
<dbReference type="KEGG" id="cgh:CGC50_00855"/>
<keyword evidence="3" id="KW-0998">Cell outer membrane</keyword>
<accession>A0A250FP36</accession>
<evidence type="ECO:0000313" key="5">
    <source>
        <dbReference type="Proteomes" id="UP000217250"/>
    </source>
</evidence>
<dbReference type="GeneID" id="84807115"/>
<evidence type="ECO:0000256" key="1">
    <source>
        <dbReference type="ARBA" id="ARBA00004442"/>
    </source>
</evidence>
<evidence type="ECO:0000313" key="4">
    <source>
        <dbReference type="EMBL" id="ATA85828.1"/>
    </source>
</evidence>
<dbReference type="Gene3D" id="2.40.170.20">
    <property type="entry name" value="TonB-dependent receptor, beta-barrel domain"/>
    <property type="match status" value="1"/>
</dbReference>
<dbReference type="OMA" id="YERYSWG"/>
<gene>
    <name evidence="4" type="ORF">CGC50_00855</name>
</gene>
<proteinExistence type="predicted"/>
<dbReference type="Proteomes" id="UP000217250">
    <property type="component" value="Chromosome"/>
</dbReference>
<name>A0A250FP36_9FLAO</name>
<protein>
    <submittedName>
        <fullName evidence="4">TonB-dependent receptor</fullName>
    </submittedName>
</protein>
<comment type="subcellular location">
    <subcellularLocation>
        <location evidence="1">Cell outer membrane</location>
    </subcellularLocation>
</comment>
<dbReference type="SUPFAM" id="SSF56935">
    <property type="entry name" value="Porins"/>
    <property type="match status" value="1"/>
</dbReference>
<dbReference type="AlphaFoldDB" id="A0A250FP36"/>
<evidence type="ECO:0000256" key="2">
    <source>
        <dbReference type="ARBA" id="ARBA00023136"/>
    </source>
</evidence>
<keyword evidence="4" id="KW-0675">Receptor</keyword>
<keyword evidence="2" id="KW-0472">Membrane</keyword>
<organism evidence="4 5">
    <name type="scientific">Capnocytophaga gingivalis</name>
    <dbReference type="NCBI Taxonomy" id="1017"/>
    <lineage>
        <taxon>Bacteria</taxon>
        <taxon>Pseudomonadati</taxon>
        <taxon>Bacteroidota</taxon>
        <taxon>Flavobacteriia</taxon>
        <taxon>Flavobacteriales</taxon>
        <taxon>Flavobacteriaceae</taxon>
        <taxon>Capnocytophaga</taxon>
    </lineage>
</organism>
<sequence>MKNTIYYILPLLPLSFYGQTKSNDSIIKLKEVVVAEKFRKKQIQSEVKLSCTVDEYLSTSDNISFIKRGAYAWEPMLNNMNTERSSVTIDGMHVFGACTDKMDPVTSYVETNNLSKVDIHSGQQGGMHGATIAGGIDLQRKRVAFSETPDWGGSTQVGFQHNNAHRFALADLYYSSQRFVADGTAAYRKAESYKDGQGEKVKHSQFEKYNTSLGLAYKTSELSALKADAIFDVAKNVGYPALPMDTWLARALITSLSFKQLFEEGILKVWDTKAYFNAIEHYMDDTTRPENLVHMDMPGWSTTYGLTSKILLKKNNYTADIQLNGYSNYSLAEMTMYPKDRSKVKGFAFTWPGVTTNYGGLSLSNQWELSDKEQLTLGGTLGLHHNHIEYLDFIRVFNQNTADSPQERTRFLPSMHASYQAKVNPLTFSLGMGYGHRAPSVSEAYGYYIYNSFDRYDYIGTPNLKNEISYELNGSVSFENNALIAEVKANYFYIENYILGKILRVAFPMNAASVGVKKYEALEYAKIFNTSLHLSYHFLDHYRWKGSLNYAQGVDHQGENLPFIRPLSYQSSLQYLRERLAVTFAVNGDFTQTAYAPQYGEDRTPAYIVYNLSANYLFPLGKNSLRWEVGVENLLNTYYSTYADWGNIPRMGRNIFTSVSISF</sequence>